<comment type="caution">
    <text evidence="1">The sequence shown here is derived from an EMBL/GenBank/DDBJ whole genome shotgun (WGS) entry which is preliminary data.</text>
</comment>
<sequence>MTHDENIKFNNDLNFKSHRSVQHLAGVEILRRDDIAAEATVAALNVTEACSYGIGGDCFVLYCNHQTKRISFLNESNRNPKSFTLDILR</sequence>
<gene>
    <name evidence="1" type="ORF">TSG867_LOCUS22531</name>
</gene>
<dbReference type="PANTHER" id="PTHR43881">
    <property type="entry name" value="GAMMA-GLUTAMYLTRANSPEPTIDASE (AFU_ORTHOLOGUE AFUA_4G13580)"/>
    <property type="match status" value="1"/>
</dbReference>
<organism evidence="1 2">
    <name type="scientific">Rotaria socialis</name>
    <dbReference type="NCBI Taxonomy" id="392032"/>
    <lineage>
        <taxon>Eukaryota</taxon>
        <taxon>Metazoa</taxon>
        <taxon>Spiralia</taxon>
        <taxon>Gnathifera</taxon>
        <taxon>Rotifera</taxon>
        <taxon>Eurotatoria</taxon>
        <taxon>Bdelloidea</taxon>
        <taxon>Philodinida</taxon>
        <taxon>Philodinidae</taxon>
        <taxon>Rotaria</taxon>
    </lineage>
</organism>
<protein>
    <submittedName>
        <fullName evidence="1">Uncharacterized protein</fullName>
    </submittedName>
</protein>
<proteinExistence type="predicted"/>
<dbReference type="Proteomes" id="UP000663862">
    <property type="component" value="Unassembled WGS sequence"/>
</dbReference>
<dbReference type="EMBL" id="CAJOBQ010001846">
    <property type="protein sequence ID" value="CAF4520411.1"/>
    <property type="molecule type" value="Genomic_DNA"/>
</dbReference>
<accession>A0A820WMV9</accession>
<dbReference type="Pfam" id="PF01019">
    <property type="entry name" value="G_glu_transpept"/>
    <property type="match status" value="1"/>
</dbReference>
<dbReference type="SUPFAM" id="SSF56235">
    <property type="entry name" value="N-terminal nucleophile aminohydrolases (Ntn hydrolases)"/>
    <property type="match status" value="1"/>
</dbReference>
<evidence type="ECO:0000313" key="2">
    <source>
        <dbReference type="Proteomes" id="UP000663862"/>
    </source>
</evidence>
<dbReference type="InterPro" id="IPR029055">
    <property type="entry name" value="Ntn_hydrolases_N"/>
</dbReference>
<dbReference type="PANTHER" id="PTHR43881:SF1">
    <property type="entry name" value="GAMMA-GLUTAMYLTRANSPEPTIDASE (AFU_ORTHOLOGUE AFUA_4G13580)"/>
    <property type="match status" value="1"/>
</dbReference>
<dbReference type="AlphaFoldDB" id="A0A820WMV9"/>
<reference evidence="1" key="1">
    <citation type="submission" date="2021-02" db="EMBL/GenBank/DDBJ databases">
        <authorList>
            <person name="Nowell W R."/>
        </authorList>
    </citation>
    <scope>NUCLEOTIDE SEQUENCE</scope>
</reference>
<dbReference type="InterPro" id="IPR052896">
    <property type="entry name" value="GGT-like_enzyme"/>
</dbReference>
<evidence type="ECO:0000313" key="1">
    <source>
        <dbReference type="EMBL" id="CAF4520411.1"/>
    </source>
</evidence>
<name>A0A820WMV9_9BILA</name>